<dbReference type="PRINTS" id="PR00455">
    <property type="entry name" value="HTHTETR"/>
</dbReference>
<keyword evidence="6" id="KW-1185">Reference proteome</keyword>
<dbReference type="PROSITE" id="PS01081">
    <property type="entry name" value="HTH_TETR_1"/>
    <property type="match status" value="1"/>
</dbReference>
<dbReference type="InterPro" id="IPR050624">
    <property type="entry name" value="HTH-type_Tx_Regulator"/>
</dbReference>
<dbReference type="SUPFAM" id="SSF46689">
    <property type="entry name" value="Homeodomain-like"/>
    <property type="match status" value="1"/>
</dbReference>
<evidence type="ECO:0000259" key="4">
    <source>
        <dbReference type="PROSITE" id="PS50977"/>
    </source>
</evidence>
<gene>
    <name evidence="5" type="ORF">ACFSW4_04315</name>
</gene>
<dbReference type="Pfam" id="PF00440">
    <property type="entry name" value="TetR_N"/>
    <property type="match status" value="1"/>
</dbReference>
<protein>
    <submittedName>
        <fullName evidence="5">TetR/AcrR family transcriptional regulator</fullName>
    </submittedName>
</protein>
<evidence type="ECO:0000256" key="1">
    <source>
        <dbReference type="ARBA" id="ARBA00022491"/>
    </source>
</evidence>
<sequence>MARQKKFTTQELFQMTKALLLEHGYEGFSISTLAEKLNVSRGTIYKYFENKEDLITEYMLYEMNKYLEELKEIHQFATFDEQLDFLLDVMFRNQELQKLIEMGRDIPVQDNEKAKLNHEKLEAKHLDLYNNLLSVVRLGQKQGKVRERIPEPLVLGFIFQSIVIPNHFGVPYEEWVKSIKDVIRHGMFKRLN</sequence>
<keyword evidence="2 3" id="KW-0238">DNA-binding</keyword>
<dbReference type="PANTHER" id="PTHR43479">
    <property type="entry name" value="ACREF/ENVCD OPERON REPRESSOR-RELATED"/>
    <property type="match status" value="1"/>
</dbReference>
<evidence type="ECO:0000313" key="6">
    <source>
        <dbReference type="Proteomes" id="UP001597452"/>
    </source>
</evidence>
<comment type="caution">
    <text evidence="5">The sequence shown here is derived from an EMBL/GenBank/DDBJ whole genome shotgun (WGS) entry which is preliminary data.</text>
</comment>
<evidence type="ECO:0000256" key="2">
    <source>
        <dbReference type="ARBA" id="ARBA00023125"/>
    </source>
</evidence>
<feature type="DNA-binding region" description="H-T-H motif" evidence="3">
    <location>
        <begin position="29"/>
        <end position="48"/>
    </location>
</feature>
<dbReference type="Gene3D" id="1.10.357.10">
    <property type="entry name" value="Tetracycline Repressor, domain 2"/>
    <property type="match status" value="1"/>
</dbReference>
<reference evidence="6" key="1">
    <citation type="journal article" date="2019" name="Int. J. Syst. Evol. Microbiol.">
        <title>The Global Catalogue of Microorganisms (GCM) 10K type strain sequencing project: providing services to taxonomists for standard genome sequencing and annotation.</title>
        <authorList>
            <consortium name="The Broad Institute Genomics Platform"/>
            <consortium name="The Broad Institute Genome Sequencing Center for Infectious Disease"/>
            <person name="Wu L."/>
            <person name="Ma J."/>
        </authorList>
    </citation>
    <scope>NUCLEOTIDE SEQUENCE [LARGE SCALE GENOMIC DNA]</scope>
    <source>
        <strain evidence="6">TISTR 1571</strain>
    </source>
</reference>
<dbReference type="InterPro" id="IPR009057">
    <property type="entry name" value="Homeodomain-like_sf"/>
</dbReference>
<organism evidence="5 6">
    <name type="scientific">Piscibacillus salipiscarius</name>
    <dbReference type="NCBI Taxonomy" id="299480"/>
    <lineage>
        <taxon>Bacteria</taxon>
        <taxon>Bacillati</taxon>
        <taxon>Bacillota</taxon>
        <taxon>Bacilli</taxon>
        <taxon>Bacillales</taxon>
        <taxon>Bacillaceae</taxon>
        <taxon>Piscibacillus</taxon>
    </lineage>
</organism>
<dbReference type="InterPro" id="IPR001647">
    <property type="entry name" value="HTH_TetR"/>
</dbReference>
<dbReference type="EMBL" id="JBHUMZ010000013">
    <property type="protein sequence ID" value="MFD2638091.1"/>
    <property type="molecule type" value="Genomic_DNA"/>
</dbReference>
<proteinExistence type="predicted"/>
<feature type="domain" description="HTH tetR-type" evidence="4">
    <location>
        <begin position="6"/>
        <end position="66"/>
    </location>
</feature>
<evidence type="ECO:0000313" key="5">
    <source>
        <dbReference type="EMBL" id="MFD2638091.1"/>
    </source>
</evidence>
<dbReference type="Proteomes" id="UP001597452">
    <property type="component" value="Unassembled WGS sequence"/>
</dbReference>
<dbReference type="PROSITE" id="PS50977">
    <property type="entry name" value="HTH_TETR_2"/>
    <property type="match status" value="1"/>
</dbReference>
<evidence type="ECO:0000256" key="3">
    <source>
        <dbReference type="PROSITE-ProRule" id="PRU00335"/>
    </source>
</evidence>
<dbReference type="InterPro" id="IPR023772">
    <property type="entry name" value="DNA-bd_HTH_TetR-type_CS"/>
</dbReference>
<dbReference type="RefSeq" id="WP_054752589.1">
    <property type="nucleotide sequence ID" value="NZ_JBHUMZ010000013.1"/>
</dbReference>
<keyword evidence="1" id="KW-0678">Repressor</keyword>
<name>A0ABW5Q8C2_9BACI</name>
<accession>A0ABW5Q8C2</accession>
<dbReference type="PANTHER" id="PTHR43479:SF11">
    <property type="entry name" value="ACREF_ENVCD OPERON REPRESSOR-RELATED"/>
    <property type="match status" value="1"/>
</dbReference>